<dbReference type="EC" id="5.99.1.2" evidence="1"/>
<name>A0AC61QKR6_9BACT</name>
<evidence type="ECO:0000313" key="2">
    <source>
        <dbReference type="Proteomes" id="UP000294588"/>
    </source>
</evidence>
<dbReference type="EMBL" id="SMOG01000001">
    <property type="protein sequence ID" value="TDF74528.1"/>
    <property type="molecule type" value="Genomic_DNA"/>
</dbReference>
<reference evidence="1" key="1">
    <citation type="submission" date="2019-03" db="EMBL/GenBank/DDBJ databases">
        <title>Candidatus Syntrophosphaera thermopropionivorans: a novel player in syntrophic propionate oxidation during anaerobic digestion.</title>
        <authorList>
            <person name="Dyksma S."/>
        </authorList>
    </citation>
    <scope>NUCLEOTIDE SEQUENCE</scope>
    <source>
        <strain evidence="1">W5</strain>
    </source>
</reference>
<dbReference type="Proteomes" id="UP000294588">
    <property type="component" value="Unassembled WGS sequence"/>
</dbReference>
<organism evidence="1 2">
    <name type="scientific">Candidatus Syntrophosphaera thermopropionivorans</name>
    <dbReference type="NCBI Taxonomy" id="2593015"/>
    <lineage>
        <taxon>Bacteria</taxon>
        <taxon>Pseudomonadati</taxon>
        <taxon>Candidatus Cloacimonadota</taxon>
        <taxon>Candidatus Cloacimonadia</taxon>
        <taxon>Candidatus Cloacimonadales</taxon>
        <taxon>Candidatus Cloacimonadaceae</taxon>
        <taxon>Candidatus Syntrophosphaera</taxon>
    </lineage>
</organism>
<protein>
    <submittedName>
        <fullName evidence="1">Type I DNA topoisomerase</fullName>
        <ecNumber evidence="1">5.99.1.2</ecNumber>
    </submittedName>
</protein>
<accession>A0AC61QKR6</accession>
<sequence>MPKNLIIVESPAKANTISKFLEHKYDVKASMGHIRDLPENELGVDIAHNFRPVYRIDKKKSKVINELKEAAKDANTIYLASDHDREGEAIAWHLTKVLEKELGGKEVFRIVFNEITSRAIQDAIKNPTTIDMAKVDAQQARRVLDRIVGYTVSPLLWKVIAKKLSAGRVQSVALRLICEREEEIQNFVPKEYWKLEAKFHRDNLPPFKAALEKWENKKIDIPDAATAQKLIEEIDASPAVISDLKRNTHKLEPLPPFITSTLQQEASKILGFSSEKTMKIAQELYEGVDLKGERTGLITYMRTDSLRIADEAIENCRKLVKERFGKEFINPAPRVYKNKSTAQDAHEAIRPTNTFYTPESVAENLTKDQLKLYTLIWQRFVATQMKPAKLLRTKVEVTVGKAIFSANGNVVEDEAFLKVYPYMKIISGEAIDSAYEKGDNLEYGKIESSQHFTTPPPRYTEASLIKELEAKGIGRPSTYATIISTIRKRRYVGMEKKNFFPTKLGIDVNRFLVSNFDDIFNVGFTADMETKLDEVEENKVIWHELVKNYYEELMNLLNKVDVKKSKQEFIEETDIVCDVCKEGKMVIRHSKNGEFLSCSRFPACKNTKKFIRDDKGNIVIVEPQTLEEKCPKCGSPLIERKGKYGEFIACSNYPKCKYSRNKTTGVTCPECGKGELIQRRNKKGNIFYSCNRYPECKFISSYKPLPISCPECGNPYLVEKKTREGDSYKECPKCKSRME</sequence>
<keyword evidence="2" id="KW-1185">Reference proteome</keyword>
<proteinExistence type="predicted"/>
<keyword evidence="1" id="KW-0413">Isomerase</keyword>
<gene>
    <name evidence="1" type="primary">topA</name>
    <name evidence="1" type="ORF">E0946_00115</name>
</gene>
<evidence type="ECO:0000313" key="1">
    <source>
        <dbReference type="EMBL" id="TDF74528.1"/>
    </source>
</evidence>
<comment type="caution">
    <text evidence="1">The sequence shown here is derived from an EMBL/GenBank/DDBJ whole genome shotgun (WGS) entry which is preliminary data.</text>
</comment>